<feature type="transmembrane region" description="Helical" evidence="1">
    <location>
        <begin position="51"/>
        <end position="70"/>
    </location>
</feature>
<dbReference type="EMBL" id="HBUF01577181">
    <property type="protein sequence ID" value="CAG6768708.1"/>
    <property type="molecule type" value="Transcribed_RNA"/>
</dbReference>
<sequence length="101" mass="11826">MILILYHIYIIFHRTHCVCIERKKSLLRHFLFFQISNDIVWNNNRYFCSLISIYFSLFMLCACACAVCALTSSLPIFVLFILLSLSLSIIPTHTHGYFSIQ</sequence>
<dbReference type="EMBL" id="HBUF01577182">
    <property type="protein sequence ID" value="CAG6768709.1"/>
    <property type="molecule type" value="Transcribed_RNA"/>
</dbReference>
<evidence type="ECO:0000256" key="1">
    <source>
        <dbReference type="SAM" id="Phobius"/>
    </source>
</evidence>
<reference evidence="2" key="1">
    <citation type="submission" date="2021-05" db="EMBL/GenBank/DDBJ databases">
        <authorList>
            <person name="Alioto T."/>
            <person name="Alioto T."/>
            <person name="Gomez Garrido J."/>
        </authorList>
    </citation>
    <scope>NUCLEOTIDE SEQUENCE</scope>
</reference>
<keyword evidence="1" id="KW-1133">Transmembrane helix</keyword>
<organism evidence="2">
    <name type="scientific">Cacopsylla melanoneura</name>
    <dbReference type="NCBI Taxonomy" id="428564"/>
    <lineage>
        <taxon>Eukaryota</taxon>
        <taxon>Metazoa</taxon>
        <taxon>Ecdysozoa</taxon>
        <taxon>Arthropoda</taxon>
        <taxon>Hexapoda</taxon>
        <taxon>Insecta</taxon>
        <taxon>Pterygota</taxon>
        <taxon>Neoptera</taxon>
        <taxon>Paraneoptera</taxon>
        <taxon>Hemiptera</taxon>
        <taxon>Sternorrhyncha</taxon>
        <taxon>Psylloidea</taxon>
        <taxon>Psyllidae</taxon>
        <taxon>Psyllinae</taxon>
        <taxon>Cacopsylla</taxon>
    </lineage>
</organism>
<keyword evidence="1" id="KW-0812">Transmembrane</keyword>
<keyword evidence="1" id="KW-0472">Membrane</keyword>
<dbReference type="AlphaFoldDB" id="A0A8D9ALG2"/>
<feature type="transmembrane region" description="Helical" evidence="1">
    <location>
        <begin position="77"/>
        <end position="98"/>
    </location>
</feature>
<proteinExistence type="predicted"/>
<dbReference type="EMBL" id="HBUF01577180">
    <property type="protein sequence ID" value="CAG6768707.1"/>
    <property type="molecule type" value="Transcribed_RNA"/>
</dbReference>
<evidence type="ECO:0000313" key="2">
    <source>
        <dbReference type="EMBL" id="CAG6768709.1"/>
    </source>
</evidence>
<accession>A0A8D9ALG2</accession>
<name>A0A8D9ALG2_9HEMI</name>
<protein>
    <submittedName>
        <fullName evidence="2">Uncharacterized protein</fullName>
    </submittedName>
</protein>